<evidence type="ECO:0000256" key="6">
    <source>
        <dbReference type="SAM" id="MobiDB-lite"/>
    </source>
</evidence>
<name>A0AA88G708_NAELO</name>
<evidence type="ECO:0000259" key="7">
    <source>
        <dbReference type="PROSITE" id="PS50011"/>
    </source>
</evidence>
<dbReference type="EC" id="2.7.11.1" evidence="1"/>
<dbReference type="SUPFAM" id="SSF81901">
    <property type="entry name" value="HCP-like"/>
    <property type="match status" value="4"/>
</dbReference>
<dbReference type="PANTHER" id="PTHR43671">
    <property type="entry name" value="SERINE/THREONINE-PROTEIN KINASE NEK"/>
    <property type="match status" value="1"/>
</dbReference>
<dbReference type="GO" id="GO:0005524">
    <property type="term" value="F:ATP binding"/>
    <property type="evidence" value="ECO:0007669"/>
    <property type="project" value="UniProtKB-KW"/>
</dbReference>
<dbReference type="SMART" id="SM00220">
    <property type="entry name" value="S_TKc"/>
    <property type="match status" value="2"/>
</dbReference>
<evidence type="ECO:0000256" key="5">
    <source>
        <dbReference type="ARBA" id="ARBA00022840"/>
    </source>
</evidence>
<feature type="compositionally biased region" description="Basic and acidic residues" evidence="6">
    <location>
        <begin position="1616"/>
        <end position="1628"/>
    </location>
</feature>
<keyword evidence="5" id="KW-0067">ATP-binding</keyword>
<evidence type="ECO:0000256" key="3">
    <source>
        <dbReference type="ARBA" id="ARBA00022741"/>
    </source>
</evidence>
<organism evidence="8 9">
    <name type="scientific">Naegleria lovaniensis</name>
    <name type="common">Amoeba</name>
    <dbReference type="NCBI Taxonomy" id="51637"/>
    <lineage>
        <taxon>Eukaryota</taxon>
        <taxon>Discoba</taxon>
        <taxon>Heterolobosea</taxon>
        <taxon>Tetramitia</taxon>
        <taxon>Eutetramitia</taxon>
        <taxon>Vahlkampfiidae</taxon>
        <taxon>Naegleria</taxon>
    </lineage>
</organism>
<dbReference type="CDD" id="cd14014">
    <property type="entry name" value="STKc_PknB_like"/>
    <property type="match status" value="1"/>
</dbReference>
<dbReference type="Pfam" id="PF00069">
    <property type="entry name" value="Pkinase"/>
    <property type="match status" value="3"/>
</dbReference>
<evidence type="ECO:0000256" key="1">
    <source>
        <dbReference type="ARBA" id="ARBA00012513"/>
    </source>
</evidence>
<reference evidence="8 9" key="1">
    <citation type="journal article" date="2018" name="BMC Genomics">
        <title>The genome of Naegleria lovaniensis, the basis for a comparative approach to unravel pathogenicity factors of the human pathogenic amoeba N. fowleri.</title>
        <authorList>
            <person name="Liechti N."/>
            <person name="Schurch N."/>
            <person name="Bruggmann R."/>
            <person name="Wittwer M."/>
        </authorList>
    </citation>
    <scope>NUCLEOTIDE SEQUENCE [LARGE SCALE GENOMIC DNA]</scope>
    <source>
        <strain evidence="8 9">ATCC 30569</strain>
    </source>
</reference>
<dbReference type="Gene3D" id="1.25.40.10">
    <property type="entry name" value="Tetratricopeptide repeat domain"/>
    <property type="match status" value="3"/>
</dbReference>
<evidence type="ECO:0000313" key="9">
    <source>
        <dbReference type="Proteomes" id="UP000816034"/>
    </source>
</evidence>
<sequence length="2270" mass="259080">MQFSWFHKITRCLSSSEDGHQDDHININHQIQITNASTHCAHTSNKDHSDASTNNDIVEIAQEPTSHPQQTPTVRKNITFHDAFNQFGYVHYSQVLEKIDNEKESSYVFKVCDSKKYGKDIALRLVYLGNDNSVGEALKEATVFVSLSKKAPHVVQVHDAYAVDNMNVVCMEMELMQGNATEVLIEKKVSLTERMIIQVAMQICEAVKYLEEKKTIARNRILHTNDIMIKELNLANESIHIALSIYSMLHRCHRNSLFMPPELLDTKNSTEPKDSSSIVFSLGVVLYQLMTFNTSTSIPTLCTEEVDMYEFLSKKMHGLNFSKQFIELVSTMVRLRPEQRISIAKLEKELKFLQHQSETIGAYNKHLLAEHLMLNERYKVTTLLRYYEFKCSAIDIESNDEVVLCFSKLLDPFCHYELQTTLLSINHENIISIKDTFVWMDGQVLVTVTSMYQQDLFSTLIRKKIQVPERLAISILHQIVSALTFMLKFHNILYENISPHQVVVLYWDEATKSSIKVALQPYTLITKPFLKHQRKMVMSLGHIMYQLLGQNFPTGAYWHEEHTDLIERLYCGEHFAKVILSMLKPNTNERISLEDLHVGLEIMNDFMESTSAIQETTTSNKEQDVMEPVSTISINLQQNEENVSTGTKGTAPTKTSAIVQNENDDDVILNFMKESYECICNFHPHYRNVYRAVNKTTKHESLLKLFKIDCAQDMDNLLNMASISKISHPNIIHVEKIFAPGVTSSVCIEMELLPGSLHSEFIEKQVALTDTMIRQTIAQCCEALIFLKKTYNLSHGNLKPQNILIRRCDVNASSIQVVLTDIGLRQAEVNHRYQAPEITKTSPSSLEADMFSLGASLALTLLPNAVWSDLSQEMDLTDFMVKNSSTRFCRSTIELITSMLKLDPSQRISPFQLLERLGPNTQDGTMKKIFHHSKQHEIPVVVRIYCDGDERSIEISSDTSFHDLANQFFIAFNITNLKFSDFRIQYHDHTVEEDVSILSDEGVRLFLEQFSEKGVKFLQVQVLKNTTMQQLIEVYVLLNKEQKLVNVSSEISYVQLVDKTFIAFDIVKLHHSSFRLQYFDTTVQEDVSILSDEGVQLFLAHCLQGNENASLKISLLNNSHTTNELALMAVCVSCNGETKTLFISSDITYETLLNELFQKFSNYMLTLSPSSCKVQYYDQTLEEEVSITSTEGVKFFFEQYFDNSVEDKYKSLRVDILPATIHPYENSKQGLIDNEVKHVITKEQEEPHQNDSRLAPNSFLVENKECVENDSRIANTSFHVPNSNFQAMNEASMSNNDISETAQEEKKFEQVLNENYGSLQFIATGGFGQVYKGINKKNGRQVAVKVMKTSDWEDANKVIKEFQRMAQLEHENIVKTFKSYFAGGMKSIVIEMELMIGSLYELIISKKVVLNEKMVLKILKESCQALEWIQSRHNIVHRDIKPHNILIRRLDLQKEEIEIGLCDFGMARSIESVNNTTLGGTNLYFSPEVMDEWNGGSNHEEVFSFSSDVFALGVSIYQLMTFDMSTTWSTLSTQSTYENIQKTIHSNLKSNSFTDFIVELLIEMLKSKPTDRITTSQILNRIALYQQYQTEQIEDTCAVSSRKPLPNNNQQTSVLDPKKSLSNRKDEISSSTKQQETTPSSTPKEATSRENAFSQWMLGTMHRTGNGMKQDKAAAHTWLERAANNGFLEAQYDLAQMIENNEVHVEGNAREKIFKWYDKAATAGHAKAQCALGKRYYLGWDGVQDHVKARELFLLSAQQGYAEANYQLGMMYIFNADWKGAIPWLEKAAEQSHLEAMDYLGRAYYNILDFDKALMWYKKSADNGCVNSQYHVGALYLYLRQPSKGLEYLEMAAENGHMEAKTNIAIYFKNAHEYGKAIKWYERVANEGSSLFQLELGSIYENGSCGQLSDESKALDWYMKCSSNNDQYGKLACYRIGEIYRCGKGSVNKNIAKAIEFYEKASSTFEGLLRLGLIYQLGEEVQQDVNKALNYFERAAKAGSNVAQYHLGKIYLEGKIVTKNISKALNWLHMAANDQTVNFGTPPSNHHAQFMLGLIYETGIFVTRDLDIATAWYEKAMKGGNRVARFHLHLLYSYNQQYKNAENIENNYGGYGDLNNLSPSESDIFHCLKDQSTEKTYFTYSKSMEWYEQLSQNGDGFAQNNLGYIYWKIENNMQKALEYFDKSANNGNGDAQLQIGCFYNIGLGVEVDYDKAAEYFEKSANQGNEYALFLLACLYKNNDREKAAEYCERSAKKGCKNAISMLATLKAAQQ</sequence>
<dbReference type="InterPro" id="IPR006597">
    <property type="entry name" value="Sel1-like"/>
</dbReference>
<keyword evidence="4" id="KW-0418">Kinase</keyword>
<feature type="region of interest" description="Disordered" evidence="6">
    <location>
        <begin position="1600"/>
        <end position="1650"/>
    </location>
</feature>
<dbReference type="GeneID" id="68105326"/>
<dbReference type="EMBL" id="PYSW02000060">
    <property type="protein sequence ID" value="KAG2373140.1"/>
    <property type="molecule type" value="Genomic_DNA"/>
</dbReference>
<dbReference type="SMART" id="SM00671">
    <property type="entry name" value="SEL1"/>
    <property type="match status" value="15"/>
</dbReference>
<dbReference type="InterPro" id="IPR011009">
    <property type="entry name" value="Kinase-like_dom_sf"/>
</dbReference>
<dbReference type="InterPro" id="IPR011990">
    <property type="entry name" value="TPR-like_helical_dom_sf"/>
</dbReference>
<dbReference type="InterPro" id="IPR050660">
    <property type="entry name" value="NEK_Ser/Thr_kinase"/>
</dbReference>
<evidence type="ECO:0000256" key="2">
    <source>
        <dbReference type="ARBA" id="ARBA00022679"/>
    </source>
</evidence>
<keyword evidence="9" id="KW-1185">Reference proteome</keyword>
<proteinExistence type="predicted"/>
<keyword evidence="3" id="KW-0547">Nucleotide-binding</keyword>
<evidence type="ECO:0000313" key="8">
    <source>
        <dbReference type="EMBL" id="KAG2373140.1"/>
    </source>
</evidence>
<keyword evidence="2" id="KW-0808">Transferase</keyword>
<dbReference type="Proteomes" id="UP000816034">
    <property type="component" value="Unassembled WGS sequence"/>
</dbReference>
<dbReference type="Pfam" id="PF08238">
    <property type="entry name" value="Sel1"/>
    <property type="match status" value="15"/>
</dbReference>
<evidence type="ECO:0000256" key="4">
    <source>
        <dbReference type="ARBA" id="ARBA00022777"/>
    </source>
</evidence>
<gene>
    <name evidence="8" type="ORF">C9374_012872</name>
</gene>
<dbReference type="SUPFAM" id="SSF56112">
    <property type="entry name" value="Protein kinase-like (PK-like)"/>
    <property type="match status" value="4"/>
</dbReference>
<dbReference type="InterPro" id="IPR000719">
    <property type="entry name" value="Prot_kinase_dom"/>
</dbReference>
<comment type="caution">
    <text evidence="8">The sequence shown here is derived from an EMBL/GenBank/DDBJ whole genome shotgun (WGS) entry which is preliminary data.</text>
</comment>
<dbReference type="PROSITE" id="PS50011">
    <property type="entry name" value="PROTEIN_KINASE_DOM"/>
    <property type="match status" value="3"/>
</dbReference>
<dbReference type="PANTHER" id="PTHR43671:SF13">
    <property type="entry name" value="SERINE_THREONINE-PROTEIN KINASE NEK2"/>
    <property type="match status" value="1"/>
</dbReference>
<feature type="domain" description="Protein kinase" evidence="7">
    <location>
        <begin position="637"/>
        <end position="921"/>
    </location>
</feature>
<dbReference type="PROSITE" id="PS00108">
    <property type="entry name" value="PROTEIN_KINASE_ST"/>
    <property type="match status" value="1"/>
</dbReference>
<protein>
    <recommendedName>
        <fullName evidence="1">non-specific serine/threonine protein kinase</fullName>
        <ecNumber evidence="1">2.7.11.1</ecNumber>
    </recommendedName>
</protein>
<dbReference type="CDD" id="cd00180">
    <property type="entry name" value="PKc"/>
    <property type="match status" value="1"/>
</dbReference>
<dbReference type="GO" id="GO:0004674">
    <property type="term" value="F:protein serine/threonine kinase activity"/>
    <property type="evidence" value="ECO:0007669"/>
    <property type="project" value="UniProtKB-KW"/>
</dbReference>
<dbReference type="InterPro" id="IPR008271">
    <property type="entry name" value="Ser/Thr_kinase_AS"/>
</dbReference>
<dbReference type="RefSeq" id="XP_044542314.1">
    <property type="nucleotide sequence ID" value="XM_044688686.1"/>
</dbReference>
<feature type="compositionally biased region" description="Polar residues" evidence="6">
    <location>
        <begin position="1629"/>
        <end position="1650"/>
    </location>
</feature>
<dbReference type="Gene3D" id="1.10.510.10">
    <property type="entry name" value="Transferase(Phosphotransferase) domain 1"/>
    <property type="match status" value="4"/>
</dbReference>
<feature type="domain" description="Protein kinase" evidence="7">
    <location>
        <begin position="1316"/>
        <end position="1584"/>
    </location>
</feature>
<feature type="domain" description="Protein kinase" evidence="7">
    <location>
        <begin position="81"/>
        <end position="353"/>
    </location>
</feature>
<accession>A0AA88G708</accession>